<evidence type="ECO:0000259" key="9">
    <source>
        <dbReference type="Pfam" id="PF01529"/>
    </source>
</evidence>
<dbReference type="GO" id="GO:0005783">
    <property type="term" value="C:endoplasmic reticulum"/>
    <property type="evidence" value="ECO:0007669"/>
    <property type="project" value="TreeGrafter"/>
</dbReference>
<dbReference type="EMBL" id="CAICTM010000228">
    <property type="protein sequence ID" value="CAB9505384.1"/>
    <property type="molecule type" value="Genomic_DNA"/>
</dbReference>
<organism evidence="10 11">
    <name type="scientific">Seminavis robusta</name>
    <dbReference type="NCBI Taxonomy" id="568900"/>
    <lineage>
        <taxon>Eukaryota</taxon>
        <taxon>Sar</taxon>
        <taxon>Stramenopiles</taxon>
        <taxon>Ochrophyta</taxon>
        <taxon>Bacillariophyta</taxon>
        <taxon>Bacillariophyceae</taxon>
        <taxon>Bacillariophycidae</taxon>
        <taxon>Naviculales</taxon>
        <taxon>Naviculaceae</taxon>
        <taxon>Seminavis</taxon>
    </lineage>
</organism>
<evidence type="ECO:0000256" key="2">
    <source>
        <dbReference type="ARBA" id="ARBA00022679"/>
    </source>
</evidence>
<feature type="transmembrane region" description="Helical" evidence="7">
    <location>
        <begin position="259"/>
        <end position="281"/>
    </location>
</feature>
<dbReference type="GO" id="GO:0005794">
    <property type="term" value="C:Golgi apparatus"/>
    <property type="evidence" value="ECO:0007669"/>
    <property type="project" value="TreeGrafter"/>
</dbReference>
<evidence type="ECO:0000256" key="6">
    <source>
        <dbReference type="ARBA" id="ARBA00023315"/>
    </source>
</evidence>
<keyword evidence="11" id="KW-1185">Reference proteome</keyword>
<keyword evidence="4 7" id="KW-1133">Transmembrane helix</keyword>
<evidence type="ECO:0000256" key="5">
    <source>
        <dbReference type="ARBA" id="ARBA00023136"/>
    </source>
</evidence>
<evidence type="ECO:0000256" key="1">
    <source>
        <dbReference type="ARBA" id="ARBA00004141"/>
    </source>
</evidence>
<dbReference type="InterPro" id="IPR039859">
    <property type="entry name" value="PFA4/ZDH16/20/ERF2-like"/>
</dbReference>
<feature type="transmembrane region" description="Helical" evidence="7">
    <location>
        <begin position="70"/>
        <end position="91"/>
    </location>
</feature>
<proteinExistence type="inferred from homology"/>
<dbReference type="PANTHER" id="PTHR22883:SF445">
    <property type="entry name" value="PALMITOYLTRANSFERASE"/>
    <property type="match status" value="1"/>
</dbReference>
<feature type="domain" description="Palmitoyltransferase DHHC" evidence="9">
    <location>
        <begin position="159"/>
        <end position="298"/>
    </location>
</feature>
<evidence type="ECO:0000256" key="3">
    <source>
        <dbReference type="ARBA" id="ARBA00022692"/>
    </source>
</evidence>
<evidence type="ECO:0000313" key="11">
    <source>
        <dbReference type="Proteomes" id="UP001153069"/>
    </source>
</evidence>
<evidence type="ECO:0000256" key="8">
    <source>
        <dbReference type="SAM" id="MobiDB-lite"/>
    </source>
</evidence>
<comment type="subcellular location">
    <subcellularLocation>
        <location evidence="1">Membrane</location>
        <topology evidence="1">Multi-pass membrane protein</topology>
    </subcellularLocation>
</comment>
<dbReference type="PROSITE" id="PS50216">
    <property type="entry name" value="DHHC"/>
    <property type="match status" value="1"/>
</dbReference>
<gene>
    <name evidence="10" type="ORF">SEMRO_229_G093000.1</name>
</gene>
<feature type="region of interest" description="Disordered" evidence="8">
    <location>
        <begin position="320"/>
        <end position="355"/>
    </location>
</feature>
<feature type="transmembrane region" description="Helical" evidence="7">
    <location>
        <begin position="6"/>
        <end position="28"/>
    </location>
</feature>
<dbReference type="GO" id="GO:0016020">
    <property type="term" value="C:membrane"/>
    <property type="evidence" value="ECO:0007669"/>
    <property type="project" value="UniProtKB-SubCell"/>
</dbReference>
<dbReference type="GO" id="GO:0006612">
    <property type="term" value="P:protein targeting to membrane"/>
    <property type="evidence" value="ECO:0007669"/>
    <property type="project" value="TreeGrafter"/>
</dbReference>
<dbReference type="PANTHER" id="PTHR22883">
    <property type="entry name" value="ZINC FINGER DHHC DOMAIN CONTAINING PROTEIN"/>
    <property type="match status" value="1"/>
</dbReference>
<comment type="caution">
    <text evidence="10">The sequence shown here is derived from an EMBL/GenBank/DDBJ whole genome shotgun (WGS) entry which is preliminary data.</text>
</comment>
<dbReference type="GO" id="GO:0019706">
    <property type="term" value="F:protein-cysteine S-palmitoyltransferase activity"/>
    <property type="evidence" value="ECO:0007669"/>
    <property type="project" value="UniProtKB-EC"/>
</dbReference>
<feature type="transmembrane region" description="Helical" evidence="7">
    <location>
        <begin position="103"/>
        <end position="119"/>
    </location>
</feature>
<dbReference type="OrthoDB" id="5977743at2759"/>
<dbReference type="Proteomes" id="UP001153069">
    <property type="component" value="Unassembled WGS sequence"/>
</dbReference>
<comment type="similarity">
    <text evidence="7">Belongs to the DHHC palmitoyltransferase family.</text>
</comment>
<feature type="compositionally biased region" description="Polar residues" evidence="8">
    <location>
        <begin position="321"/>
        <end position="343"/>
    </location>
</feature>
<evidence type="ECO:0000256" key="4">
    <source>
        <dbReference type="ARBA" id="ARBA00022989"/>
    </source>
</evidence>
<keyword evidence="2 7" id="KW-0808">Transferase</keyword>
<protein>
    <recommendedName>
        <fullName evidence="7">Palmitoyltransferase</fullName>
        <ecNumber evidence="7">2.3.1.225</ecNumber>
    </recommendedName>
</protein>
<keyword evidence="3 7" id="KW-0812">Transmembrane</keyword>
<dbReference type="AlphaFoldDB" id="A0A9N8DSZ3"/>
<evidence type="ECO:0000256" key="7">
    <source>
        <dbReference type="RuleBase" id="RU079119"/>
    </source>
</evidence>
<comment type="domain">
    <text evidence="7">The DHHC domain is required for palmitoyltransferase activity.</text>
</comment>
<comment type="catalytic activity">
    <reaction evidence="7">
        <text>L-cysteinyl-[protein] + hexadecanoyl-CoA = S-hexadecanoyl-L-cysteinyl-[protein] + CoA</text>
        <dbReference type="Rhea" id="RHEA:36683"/>
        <dbReference type="Rhea" id="RHEA-COMP:10131"/>
        <dbReference type="Rhea" id="RHEA-COMP:11032"/>
        <dbReference type="ChEBI" id="CHEBI:29950"/>
        <dbReference type="ChEBI" id="CHEBI:57287"/>
        <dbReference type="ChEBI" id="CHEBI:57379"/>
        <dbReference type="ChEBI" id="CHEBI:74151"/>
        <dbReference type="EC" id="2.3.1.225"/>
    </reaction>
</comment>
<keyword evidence="5 7" id="KW-0472">Membrane</keyword>
<evidence type="ECO:0000313" key="10">
    <source>
        <dbReference type="EMBL" id="CAB9505384.1"/>
    </source>
</evidence>
<dbReference type="InterPro" id="IPR001594">
    <property type="entry name" value="Palmitoyltrfase_DHHC"/>
</dbReference>
<sequence>MAFTVGVGILLALYVLMMGSTFYFCMVADPALSPTARFVSYDLPNEIMKLVGKVAGPKGQKLLEVFMDRLMAIVYLTVVIGGFLTLWLHAYPWAQQSSHVPNYHLNIGYVVFLFALYTWRLTMTTSPGIITNETLQYYDHFPYDDFLYVKGRMDKKRGIPRLARSKFDRMKHQQHVARFDHYCGWVAGTIGEENYRLFLLFVATQFGMCVYGTMVLTRLFMGEIEDSNLYEVTFLDKSTGQEYKANNYVVFQYLFHRHIWEAAILTIMAVMAIALSCFLLYHFYVTSIGMTTNEHYKWSDVRKWHKEQVKKYNAYVKKQQETTANDNSQPEKSPSNGDTPTNHASDEVMEDPGPIPKNIYNRGFVENWKQVLFPISLQRKAEALKQANKSKNA</sequence>
<keyword evidence="6 7" id="KW-0012">Acyltransferase</keyword>
<dbReference type="EC" id="2.3.1.225" evidence="7"/>
<reference evidence="10" key="1">
    <citation type="submission" date="2020-06" db="EMBL/GenBank/DDBJ databases">
        <authorList>
            <consortium name="Plant Systems Biology data submission"/>
        </authorList>
    </citation>
    <scope>NUCLEOTIDE SEQUENCE</scope>
    <source>
        <strain evidence="10">D6</strain>
    </source>
</reference>
<name>A0A9N8DSZ3_9STRA</name>
<feature type="transmembrane region" description="Helical" evidence="7">
    <location>
        <begin position="197"/>
        <end position="221"/>
    </location>
</feature>
<accession>A0A9N8DSZ3</accession>
<dbReference type="Pfam" id="PF01529">
    <property type="entry name" value="DHHC"/>
    <property type="match status" value="1"/>
</dbReference>